<dbReference type="InterPro" id="IPR006944">
    <property type="entry name" value="Phage/GTA_portal"/>
</dbReference>
<dbReference type="InterPro" id="IPR006427">
    <property type="entry name" value="Portal_HK97"/>
</dbReference>
<dbReference type="NCBIfam" id="TIGR01537">
    <property type="entry name" value="portal_HK97"/>
    <property type="match status" value="1"/>
</dbReference>
<organism evidence="1 2">
    <name type="scientific">Bacillus thuringiensis</name>
    <dbReference type="NCBI Taxonomy" id="1428"/>
    <lineage>
        <taxon>Bacteria</taxon>
        <taxon>Bacillati</taxon>
        <taxon>Bacillota</taxon>
        <taxon>Bacilli</taxon>
        <taxon>Bacillales</taxon>
        <taxon>Bacillaceae</taxon>
        <taxon>Bacillus</taxon>
        <taxon>Bacillus cereus group</taxon>
    </lineage>
</organism>
<dbReference type="RefSeq" id="WP_134656425.1">
    <property type="nucleotide sequence ID" value="NZ_SCLP01000007.1"/>
</dbReference>
<evidence type="ECO:0000313" key="2">
    <source>
        <dbReference type="Proteomes" id="UP000297630"/>
    </source>
</evidence>
<accession>A0A4Y8T4J1</accession>
<dbReference type="AlphaFoldDB" id="A0A4Y8T4J1"/>
<reference evidence="1 2" key="1">
    <citation type="submission" date="2019-01" db="EMBL/GenBank/DDBJ databases">
        <title>Draft genome sequence of Bacillus sp. DPC6431.</title>
        <authorList>
            <person name="Arbulu S."/>
            <person name="Murphy K."/>
            <person name="O'Sullivan O."/>
            <person name="Rea M.C."/>
            <person name="Hill C."/>
            <person name="Ross R.P."/>
        </authorList>
    </citation>
    <scope>NUCLEOTIDE SEQUENCE [LARGE SCALE GENOMIC DNA]</scope>
    <source>
        <strain evidence="1 2">DPC6431</strain>
    </source>
</reference>
<dbReference type="EMBL" id="SCLP01000007">
    <property type="protein sequence ID" value="TFF45781.1"/>
    <property type="molecule type" value="Genomic_DNA"/>
</dbReference>
<proteinExistence type="predicted"/>
<comment type="caution">
    <text evidence="1">The sequence shown here is derived from an EMBL/GenBank/DDBJ whole genome shotgun (WGS) entry which is preliminary data.</text>
</comment>
<sequence>MILERLFAQQTQPETTWDLKNTPQWVLDMFGGKDTSSGERVTEANALIHPDIFSCVQVLADDVAKLPVHTFLKNDSGVQRNTEHSVARLLSRKPNPYMTAFIWKKLMMTHVTIRGNAYSLIEFDKYGEIKSLVPLNPEHTRPYVDPKSGMLWYQTSHNGKPLELYDEQVLHFKGMSEDGINGKSPIAVVREHIGAQAAATKYNAKLYKNDATPRGILKVPTMLKSPAKDEVRKEWKRVNAGESIAIVDNGLEYQSISVPLQDAQFIESMKFNKSQISAIFKVPLHKVNELERSTFNNIEHQSIEYVKNTLQPWLTMFEQEINTKCFTDKELDDGYYVRYNVNSELRGDSKSRAEFYEIMQRISGLNTNEIRELEERNGIGDIGNRHLVTLNYTFLDLLEQYQIAKATKGGGK</sequence>
<gene>
    <name evidence="1" type="ORF">EQ803_16070</name>
</gene>
<dbReference type="Pfam" id="PF04860">
    <property type="entry name" value="Phage_portal"/>
    <property type="match status" value="1"/>
</dbReference>
<dbReference type="Proteomes" id="UP000297630">
    <property type="component" value="Unassembled WGS sequence"/>
</dbReference>
<protein>
    <submittedName>
        <fullName evidence="1">Phage portal protein</fullName>
    </submittedName>
</protein>
<evidence type="ECO:0000313" key="1">
    <source>
        <dbReference type="EMBL" id="TFF45781.1"/>
    </source>
</evidence>
<name>A0A4Y8T4J1_BACTU</name>